<name>A0AAD7DLT7_MYCRO</name>
<sequence>MSSTIVSTPPGHRRFSTATAQNLLSASKTGRRATPLHGEHGEPPSSNRRRSLIFTMSVPDATDEILHARSNSHQIILTEEQLNTPPTIPPLETFLVLPLSTAELPRLKGPVSPVARQRSAPTTPILLLCMHW</sequence>
<keyword evidence="3" id="KW-1185">Reference proteome</keyword>
<proteinExistence type="predicted"/>
<organism evidence="2 3">
    <name type="scientific">Mycena rosella</name>
    <name type="common">Pink bonnet</name>
    <name type="synonym">Agaricus rosellus</name>
    <dbReference type="NCBI Taxonomy" id="1033263"/>
    <lineage>
        <taxon>Eukaryota</taxon>
        <taxon>Fungi</taxon>
        <taxon>Dikarya</taxon>
        <taxon>Basidiomycota</taxon>
        <taxon>Agaricomycotina</taxon>
        <taxon>Agaricomycetes</taxon>
        <taxon>Agaricomycetidae</taxon>
        <taxon>Agaricales</taxon>
        <taxon>Marasmiineae</taxon>
        <taxon>Mycenaceae</taxon>
        <taxon>Mycena</taxon>
    </lineage>
</organism>
<evidence type="ECO:0000256" key="1">
    <source>
        <dbReference type="SAM" id="MobiDB-lite"/>
    </source>
</evidence>
<evidence type="ECO:0000313" key="2">
    <source>
        <dbReference type="EMBL" id="KAJ7692586.1"/>
    </source>
</evidence>
<gene>
    <name evidence="2" type="ORF">B0H17DRAFT_1133060</name>
</gene>
<feature type="region of interest" description="Disordered" evidence="1">
    <location>
        <begin position="26"/>
        <end position="50"/>
    </location>
</feature>
<accession>A0AAD7DLT7</accession>
<comment type="caution">
    <text evidence="2">The sequence shown here is derived from an EMBL/GenBank/DDBJ whole genome shotgun (WGS) entry which is preliminary data.</text>
</comment>
<evidence type="ECO:0000313" key="3">
    <source>
        <dbReference type="Proteomes" id="UP001221757"/>
    </source>
</evidence>
<dbReference type="EMBL" id="JARKIE010000051">
    <property type="protein sequence ID" value="KAJ7692586.1"/>
    <property type="molecule type" value="Genomic_DNA"/>
</dbReference>
<protein>
    <submittedName>
        <fullName evidence="2">Uncharacterized protein</fullName>
    </submittedName>
</protein>
<reference evidence="2" key="1">
    <citation type="submission" date="2023-03" db="EMBL/GenBank/DDBJ databases">
        <title>Massive genome expansion in bonnet fungi (Mycena s.s.) driven by repeated elements and novel gene families across ecological guilds.</title>
        <authorList>
            <consortium name="Lawrence Berkeley National Laboratory"/>
            <person name="Harder C.B."/>
            <person name="Miyauchi S."/>
            <person name="Viragh M."/>
            <person name="Kuo A."/>
            <person name="Thoen E."/>
            <person name="Andreopoulos B."/>
            <person name="Lu D."/>
            <person name="Skrede I."/>
            <person name="Drula E."/>
            <person name="Henrissat B."/>
            <person name="Morin E."/>
            <person name="Kohler A."/>
            <person name="Barry K."/>
            <person name="LaButti K."/>
            <person name="Morin E."/>
            <person name="Salamov A."/>
            <person name="Lipzen A."/>
            <person name="Mereny Z."/>
            <person name="Hegedus B."/>
            <person name="Baldrian P."/>
            <person name="Stursova M."/>
            <person name="Weitz H."/>
            <person name="Taylor A."/>
            <person name="Grigoriev I.V."/>
            <person name="Nagy L.G."/>
            <person name="Martin F."/>
            <person name="Kauserud H."/>
        </authorList>
    </citation>
    <scope>NUCLEOTIDE SEQUENCE</scope>
    <source>
        <strain evidence="2">CBHHK067</strain>
    </source>
</reference>
<dbReference type="AlphaFoldDB" id="A0AAD7DLT7"/>
<dbReference type="Proteomes" id="UP001221757">
    <property type="component" value="Unassembled WGS sequence"/>
</dbReference>